<accession>A0AAV1V5R3</accession>
<gene>
    <name evidence="2" type="ORF">PM001_LOCUS25933</name>
</gene>
<name>A0AAV1V5R3_9STRA</name>
<proteinExistence type="predicted"/>
<dbReference type="Proteomes" id="UP001162060">
    <property type="component" value="Unassembled WGS sequence"/>
</dbReference>
<evidence type="ECO:0000313" key="2">
    <source>
        <dbReference type="EMBL" id="CAK7940783.1"/>
    </source>
</evidence>
<organism evidence="2 3">
    <name type="scientific">Peronospora matthiolae</name>
    <dbReference type="NCBI Taxonomy" id="2874970"/>
    <lineage>
        <taxon>Eukaryota</taxon>
        <taxon>Sar</taxon>
        <taxon>Stramenopiles</taxon>
        <taxon>Oomycota</taxon>
        <taxon>Peronosporomycetes</taxon>
        <taxon>Peronosporales</taxon>
        <taxon>Peronosporaceae</taxon>
        <taxon>Peronospora</taxon>
    </lineage>
</organism>
<keyword evidence="1" id="KW-1133">Transmembrane helix</keyword>
<evidence type="ECO:0008006" key="4">
    <source>
        <dbReference type="Google" id="ProtNLM"/>
    </source>
</evidence>
<dbReference type="EMBL" id="CAKLBY020000259">
    <property type="protein sequence ID" value="CAK7940783.1"/>
    <property type="molecule type" value="Genomic_DNA"/>
</dbReference>
<dbReference type="AlphaFoldDB" id="A0AAV1V5R3"/>
<protein>
    <recommendedName>
        <fullName evidence="4">Reverse transcriptase domain-containing protein</fullName>
    </recommendedName>
</protein>
<evidence type="ECO:0000256" key="1">
    <source>
        <dbReference type="SAM" id="Phobius"/>
    </source>
</evidence>
<sequence>MLNYLRATTGGFGVSVPTDPVFHHLLAFADDCTGILKDLADAPLFVGNVGTYAKAAGLKLNVSKTKVLPFTACDPALRVSLQHQGFTVVADYEPTVLLGIAQSPCLPACHRYDRSFPRMVTRCQLWRYRARTLRGRAVILRTIVLPLLWYTAAVTSLPTLVASQVTRLCKSFF</sequence>
<keyword evidence="1" id="KW-0812">Transmembrane</keyword>
<feature type="transmembrane region" description="Helical" evidence="1">
    <location>
        <begin position="138"/>
        <end position="161"/>
    </location>
</feature>
<keyword evidence="1" id="KW-0472">Membrane</keyword>
<comment type="caution">
    <text evidence="2">The sequence shown here is derived from an EMBL/GenBank/DDBJ whole genome shotgun (WGS) entry which is preliminary data.</text>
</comment>
<reference evidence="2" key="1">
    <citation type="submission" date="2024-01" db="EMBL/GenBank/DDBJ databases">
        <authorList>
            <person name="Webb A."/>
        </authorList>
    </citation>
    <scope>NUCLEOTIDE SEQUENCE</scope>
    <source>
        <strain evidence="2">Pm1</strain>
    </source>
</reference>
<evidence type="ECO:0000313" key="3">
    <source>
        <dbReference type="Proteomes" id="UP001162060"/>
    </source>
</evidence>